<dbReference type="EMBL" id="KQ085893">
    <property type="protein sequence ID" value="KLO18531.1"/>
    <property type="molecule type" value="Genomic_DNA"/>
</dbReference>
<dbReference type="OrthoDB" id="10006572at2759"/>
<gene>
    <name evidence="2" type="ORF">SCHPADRAFT_936030</name>
</gene>
<feature type="region of interest" description="Disordered" evidence="1">
    <location>
        <begin position="307"/>
        <end position="331"/>
    </location>
</feature>
<proteinExistence type="predicted"/>
<evidence type="ECO:0000313" key="3">
    <source>
        <dbReference type="Proteomes" id="UP000053477"/>
    </source>
</evidence>
<dbReference type="Proteomes" id="UP000053477">
    <property type="component" value="Unassembled WGS sequence"/>
</dbReference>
<protein>
    <submittedName>
        <fullName evidence="2">Uncharacterized protein</fullName>
    </submittedName>
</protein>
<name>A0A0H2SN89_9AGAM</name>
<feature type="region of interest" description="Disordered" evidence="1">
    <location>
        <begin position="96"/>
        <end position="126"/>
    </location>
</feature>
<feature type="compositionally biased region" description="Polar residues" evidence="1">
    <location>
        <begin position="15"/>
        <end position="26"/>
    </location>
</feature>
<evidence type="ECO:0000313" key="2">
    <source>
        <dbReference type="EMBL" id="KLO18531.1"/>
    </source>
</evidence>
<organism evidence="2 3">
    <name type="scientific">Schizopora paradoxa</name>
    <dbReference type="NCBI Taxonomy" id="27342"/>
    <lineage>
        <taxon>Eukaryota</taxon>
        <taxon>Fungi</taxon>
        <taxon>Dikarya</taxon>
        <taxon>Basidiomycota</taxon>
        <taxon>Agaricomycotina</taxon>
        <taxon>Agaricomycetes</taxon>
        <taxon>Hymenochaetales</taxon>
        <taxon>Schizoporaceae</taxon>
        <taxon>Schizopora</taxon>
    </lineage>
</organism>
<evidence type="ECO:0000256" key="1">
    <source>
        <dbReference type="SAM" id="MobiDB-lite"/>
    </source>
</evidence>
<dbReference type="InParanoid" id="A0A0H2SN89"/>
<reference evidence="2 3" key="1">
    <citation type="submission" date="2015-04" db="EMBL/GenBank/DDBJ databases">
        <title>Complete genome sequence of Schizopora paradoxa KUC8140, a cosmopolitan wood degrader in East Asia.</title>
        <authorList>
            <consortium name="DOE Joint Genome Institute"/>
            <person name="Min B."/>
            <person name="Park H."/>
            <person name="Jang Y."/>
            <person name="Kim J.-J."/>
            <person name="Kim K.H."/>
            <person name="Pangilinan J."/>
            <person name="Lipzen A."/>
            <person name="Riley R."/>
            <person name="Grigoriev I.V."/>
            <person name="Spatafora J.W."/>
            <person name="Choi I.-G."/>
        </authorList>
    </citation>
    <scope>NUCLEOTIDE SEQUENCE [LARGE SCALE GENOMIC DNA]</scope>
    <source>
        <strain evidence="2 3">KUC8140</strain>
    </source>
</reference>
<feature type="region of interest" description="Disordered" evidence="1">
    <location>
        <begin position="15"/>
        <end position="35"/>
    </location>
</feature>
<keyword evidence="3" id="KW-1185">Reference proteome</keyword>
<accession>A0A0H2SN89</accession>
<feature type="compositionally biased region" description="Polar residues" evidence="1">
    <location>
        <begin position="307"/>
        <end position="319"/>
    </location>
</feature>
<dbReference type="AlphaFoldDB" id="A0A0H2SN89"/>
<sequence>MKSERPSLLVVCDSNRPNLKRQTTAPIPSDGHLKRQRGNEQVEFIAPDVIHAAFLSELQNRSRTHLPKSPYPFEDSIHASPKDINFHEHVLASSPKSCGSSINSQFSDDSGTASIQHSPIDGLQSPVQPEFSISMLSEMTISSPCNTFTSLSIARRRQARDGVQLDFHVQIPRNTYLEAQQSSAEDGDIRLSPSCLFDLGSKSSMNPITPAERGMSTPVVPKAPRLIDFRGGSFAKSRWLPTPNEGVLPTVNLASMTPPSPTTNTRVSKSATLDSKIHPGTTRPSLVNRSLSWLSYRQLPGKQSLRANESDTCFNNTELGRNPLESPFEHA</sequence>
<feature type="compositionally biased region" description="Polar residues" evidence="1">
    <location>
        <begin position="96"/>
        <end position="117"/>
    </location>
</feature>